<gene>
    <name evidence="2" type="ORF">BK666_25095</name>
</gene>
<dbReference type="InterPro" id="IPR053864">
    <property type="entry name" value="DUF6933"/>
</dbReference>
<evidence type="ECO:0000259" key="1">
    <source>
        <dbReference type="Pfam" id="PF22016"/>
    </source>
</evidence>
<evidence type="ECO:0000313" key="2">
    <source>
        <dbReference type="EMBL" id="RON41205.1"/>
    </source>
</evidence>
<protein>
    <recommendedName>
        <fullName evidence="1">DUF6933 domain-containing protein</fullName>
    </recommendedName>
</protein>
<name>A0A423JU28_9PSED</name>
<evidence type="ECO:0000313" key="3">
    <source>
        <dbReference type="Proteomes" id="UP000285349"/>
    </source>
</evidence>
<dbReference type="RefSeq" id="WP_123514309.1">
    <property type="nucleotide sequence ID" value="NZ_MOBQ01000034.1"/>
</dbReference>
<dbReference type="OrthoDB" id="6947307at2"/>
<dbReference type="Pfam" id="PF22016">
    <property type="entry name" value="DUF6933"/>
    <property type="match status" value="1"/>
</dbReference>
<dbReference type="AlphaFoldDB" id="A0A423JU28"/>
<organism evidence="2 3">
    <name type="scientific">Pseudomonas frederiksbergensis</name>
    <dbReference type="NCBI Taxonomy" id="104087"/>
    <lineage>
        <taxon>Bacteria</taxon>
        <taxon>Pseudomonadati</taxon>
        <taxon>Pseudomonadota</taxon>
        <taxon>Gammaproteobacteria</taxon>
        <taxon>Pseudomonadales</taxon>
        <taxon>Pseudomonadaceae</taxon>
        <taxon>Pseudomonas</taxon>
    </lineage>
</organism>
<sequence length="230" mass="27175">MLIFNCTEAASQFFSRVQKGKTITPVDFNPPSPTPEEDEPADLTEQWLVHAITVQRKHVLFVMHIKTRYCMIFADAKKADVAGFIQRFSERWLYGLMRHATQNDLFQWIDGDLMEQRYEQACSEYVFYKRRHRGAQKHIDEVSWIFQSYAAEWGSLPADEYEAGRFDARRNDTPRLSKGHKDYYWPDEEMIAHWLRTYSAQDEQSVQAARDRRNAVKREIGQLESRLAQQ</sequence>
<proteinExistence type="predicted"/>
<accession>A0A423JU28</accession>
<dbReference type="Proteomes" id="UP000285349">
    <property type="component" value="Unassembled WGS sequence"/>
</dbReference>
<dbReference type="EMBL" id="MOBQ01000034">
    <property type="protein sequence ID" value="RON41205.1"/>
    <property type="molecule type" value="Genomic_DNA"/>
</dbReference>
<comment type="caution">
    <text evidence="2">The sequence shown here is derived from an EMBL/GenBank/DDBJ whole genome shotgun (WGS) entry which is preliminary data.</text>
</comment>
<reference evidence="2 3" key="1">
    <citation type="submission" date="2016-10" db="EMBL/GenBank/DDBJ databases">
        <title>Comparative genome analysis of multiple Pseudomonas spp. focuses on biocontrol and plant growth promoting traits.</title>
        <authorList>
            <person name="Tao X.-Y."/>
            <person name="Taylor C.G."/>
        </authorList>
    </citation>
    <scope>NUCLEOTIDE SEQUENCE [LARGE SCALE GENOMIC DNA]</scope>
    <source>
        <strain evidence="2 3">37A10</strain>
    </source>
</reference>
<feature type="domain" description="DUF6933" evidence="1">
    <location>
        <begin position="34"/>
        <end position="189"/>
    </location>
</feature>